<comment type="caution">
    <text evidence="1">The sequence shown here is derived from an EMBL/GenBank/DDBJ whole genome shotgun (WGS) entry which is preliminary data.</text>
</comment>
<accession>A0A9Q4ARF1</accession>
<proteinExistence type="predicted"/>
<gene>
    <name evidence="1" type="ORF">NF348_15225</name>
</gene>
<reference evidence="1" key="1">
    <citation type="submission" date="2022-06" db="EMBL/GenBank/DDBJ databases">
        <title>Devosia sp. XJ19-45 genome assembly.</title>
        <authorList>
            <person name="Li B."/>
            <person name="Cai M."/>
            <person name="Nie G."/>
            <person name="Li W."/>
        </authorList>
    </citation>
    <scope>NUCLEOTIDE SEQUENCE</scope>
    <source>
        <strain evidence="1">XJ19-45</strain>
    </source>
</reference>
<dbReference type="RefSeq" id="WP_254675710.1">
    <property type="nucleotide sequence ID" value="NZ_JAMWDU010000006.1"/>
</dbReference>
<dbReference type="AlphaFoldDB" id="A0A9Q4ARF1"/>
<organism evidence="1 2">
    <name type="scientific">Devosia ureilytica</name>
    <dbReference type="NCBI Taxonomy" id="2952754"/>
    <lineage>
        <taxon>Bacteria</taxon>
        <taxon>Pseudomonadati</taxon>
        <taxon>Pseudomonadota</taxon>
        <taxon>Alphaproteobacteria</taxon>
        <taxon>Hyphomicrobiales</taxon>
        <taxon>Devosiaceae</taxon>
        <taxon>Devosia</taxon>
    </lineage>
</organism>
<name>A0A9Q4ARF1_9HYPH</name>
<keyword evidence="2" id="KW-1185">Reference proteome</keyword>
<protein>
    <submittedName>
        <fullName evidence="1">Uncharacterized protein</fullName>
    </submittedName>
</protein>
<dbReference type="Proteomes" id="UP001060275">
    <property type="component" value="Unassembled WGS sequence"/>
</dbReference>
<evidence type="ECO:0000313" key="2">
    <source>
        <dbReference type="Proteomes" id="UP001060275"/>
    </source>
</evidence>
<evidence type="ECO:0000313" key="1">
    <source>
        <dbReference type="EMBL" id="MCP8888465.1"/>
    </source>
</evidence>
<dbReference type="EMBL" id="JAMWDU010000006">
    <property type="protein sequence ID" value="MCP8888465.1"/>
    <property type="molecule type" value="Genomic_DNA"/>
</dbReference>
<sequence>MTPKETIVRHAYEQTAVRLARLACFAETGEVGGYSYEVTFRQAQLATDDVLNVAIACRRLIDSLSLRNLSLTRRVSALSPDTLWADEKTKPEDQTLHDTLNKVIHSSFIEIFSFSYQMKDNIDFTSTLEMITNRELYRLKPVLFFKSDRGPMSFCDLRDLCLALDEILDASQEAAAEHKIFLGEF</sequence>